<reference evidence="1" key="1">
    <citation type="journal article" date="2014" name="Int. J. Syst. Evol. Microbiol.">
        <title>Complete genome sequence of Corynebacterium casei LMG S-19264T (=DSM 44701T), isolated from a smear-ripened cheese.</title>
        <authorList>
            <consortium name="US DOE Joint Genome Institute (JGI-PGF)"/>
            <person name="Walter F."/>
            <person name="Albersmeier A."/>
            <person name="Kalinowski J."/>
            <person name="Ruckert C."/>
        </authorList>
    </citation>
    <scope>NUCLEOTIDE SEQUENCE</scope>
    <source>
        <strain evidence="1">KCTC 12719</strain>
    </source>
</reference>
<protein>
    <submittedName>
        <fullName evidence="1">Uncharacterized protein</fullName>
    </submittedName>
</protein>
<keyword evidence="2" id="KW-1185">Reference proteome</keyword>
<comment type="caution">
    <text evidence="1">The sequence shown here is derived from an EMBL/GenBank/DDBJ whole genome shotgun (WGS) entry which is preliminary data.</text>
</comment>
<gene>
    <name evidence="1" type="ORF">GCM10007103_31490</name>
</gene>
<dbReference type="EMBL" id="BMXB01000019">
    <property type="protein sequence ID" value="GHA48333.1"/>
    <property type="molecule type" value="Genomic_DNA"/>
</dbReference>
<sequence length="127" mass="14764">MLKFNIFDMSITSTMKKIFFLSAFILFLCFGCEERSGVTEEQEPKTSIPPDNAELEEAKAISRKIFEGIEKVENEEASREEFQAYAKPLQEKLNSLIVIMEEQEVRELDRYRNELMDELSITDTATH</sequence>
<evidence type="ECO:0000313" key="2">
    <source>
        <dbReference type="Proteomes" id="UP000610456"/>
    </source>
</evidence>
<dbReference type="AlphaFoldDB" id="A0A918SKA0"/>
<dbReference type="Proteomes" id="UP000610456">
    <property type="component" value="Unassembled WGS sequence"/>
</dbReference>
<name>A0A918SKA0_9FLAO</name>
<evidence type="ECO:0000313" key="1">
    <source>
        <dbReference type="EMBL" id="GHA48333.1"/>
    </source>
</evidence>
<reference evidence="1" key="2">
    <citation type="submission" date="2020-09" db="EMBL/GenBank/DDBJ databases">
        <authorList>
            <person name="Sun Q."/>
            <person name="Kim S."/>
        </authorList>
    </citation>
    <scope>NUCLEOTIDE SEQUENCE</scope>
    <source>
        <strain evidence="1">KCTC 12719</strain>
    </source>
</reference>
<accession>A0A918SKA0</accession>
<organism evidence="1 2">
    <name type="scientific">Salinimicrobium marinum</name>
    <dbReference type="NCBI Taxonomy" id="680283"/>
    <lineage>
        <taxon>Bacteria</taxon>
        <taxon>Pseudomonadati</taxon>
        <taxon>Bacteroidota</taxon>
        <taxon>Flavobacteriia</taxon>
        <taxon>Flavobacteriales</taxon>
        <taxon>Flavobacteriaceae</taxon>
        <taxon>Salinimicrobium</taxon>
    </lineage>
</organism>
<proteinExistence type="predicted"/>